<sequence length="1152" mass="128683">MDNRRDVEIEGATQVVTPRSDDGSGLGTPRGDPEDHRYAALEEAAAGRERLGSTNATFASTLTAASNATTAALSSAHSSRSSERMASYFHRHQTVEVLPRNSAPQVAWRKERPNAELLRTFTSSDPLNTRLHQRLLEEECDNATPTTNAASPSRPAPRAPGMRRVPSMGTGLTRNSSWRVYLRNLPRALRFRQNTRSTTRYIDPANAASLRMRLRAQREQAARDAHDDFSDDEAAAPSAGIATMAPPGFVRLERQRSNFEDVGRYRDQPPDMESGPSSIDTGSITTPRALSLKGRVVSMNVDGSQDGQNRPGRTSSIFSTDSAQVAGEKKQYKLVHINPDHSSHSDAATIEDDTPVYASNEVKTSQYSWWSFVPVFLYLTFQKTANLYFLLIGIFQMIPDISPTNGVPLQFLPLSIVTIIDALFAAFEDYKRHIADDQANSAITRVFNRELREFEEVQWRDIRVGDFVKIMNHETIPADVLILSVVPAEGTRNGGNSGICYVETKNLDGETNLKLREAPRATRHMFDSEEDAGESLQGYLESELPNGDINRYSGTLYVEEESGLAQSIAKADDLGDVKVGIPVTLKNMLLRGSKLRNTKCAFGLVVHTGVDSKIMMSSGDEFPSAHIGIGISGQEGMQAVNSSDYALGQFRFLSTLLLTHGRWNYQRVAGLVLYTFYKNIVYCVSMFWYCLKPSAYSGTMIYSAFIQQGYNLFFTALPIMAYAVFDRDLPKEKVLEYPVLYHSAVRQRSFFSYGMFWKWIALAVVDSVGVYYVTLMTAYNVMRNGDSAEFTVLQSIGWTVLCVVVNARFCLMVNTWDILEVAALVISAALLYGFQFAIDEITWSSPDYDTYTFPWMFSQWHFWLGQAFAVVAILAKNFLYEGYRRRFNPDYADLVKEEVFLVKGSDVEASTGDDLKNYSPPLCSYLRPELVEMLDYRDRRVQDRIPVRFTAPGRSNLYRGFAFDQPAYIVNWILSSGGSNGPSSTGLGPLRRKGINVDVRQQILNSDDPVIFENERYQPFSGYGSTYPGISAMSIPLAGLELNLSVPGCDEEGWVYENDFKFFSSTPPDKDAAHGTDEGDDGEGSNEPVSARSRPGSKKTNKNSAKKSGTMRGFVRRREWVLSERYKALLREREAQNLVHRASSVSSDVDVL</sequence>
<dbReference type="InterPro" id="IPR032631">
    <property type="entry name" value="P-type_ATPase_N"/>
</dbReference>
<dbReference type="GO" id="GO:0012505">
    <property type="term" value="C:endomembrane system"/>
    <property type="evidence" value="ECO:0007669"/>
    <property type="project" value="UniProtKB-SubCell"/>
</dbReference>
<feature type="region of interest" description="Disordered" evidence="6">
    <location>
        <begin position="1"/>
        <end position="35"/>
    </location>
</feature>
<dbReference type="PANTHER" id="PTHR24092:SF180">
    <property type="entry name" value="PHOSPHOLIPID-TRANSPORTING ATPASE DNF1-RELATED"/>
    <property type="match status" value="1"/>
</dbReference>
<gene>
    <name evidence="10" type="ORF">P43SY_006715</name>
</gene>
<evidence type="ECO:0000313" key="11">
    <source>
        <dbReference type="Proteomes" id="UP001209570"/>
    </source>
</evidence>
<dbReference type="PANTHER" id="PTHR24092">
    <property type="entry name" value="PROBABLE PHOSPHOLIPID-TRANSPORTING ATPASE"/>
    <property type="match status" value="1"/>
</dbReference>
<evidence type="ECO:0000256" key="6">
    <source>
        <dbReference type="SAM" id="MobiDB-lite"/>
    </source>
</evidence>
<dbReference type="Proteomes" id="UP001209570">
    <property type="component" value="Unassembled WGS sequence"/>
</dbReference>
<evidence type="ECO:0000256" key="1">
    <source>
        <dbReference type="ARBA" id="ARBA00004141"/>
    </source>
</evidence>
<evidence type="ECO:0000313" key="10">
    <source>
        <dbReference type="EMBL" id="KAJ0409218.1"/>
    </source>
</evidence>
<keyword evidence="11" id="KW-1185">Reference proteome</keyword>
<comment type="subcellular location">
    <subcellularLocation>
        <location evidence="2">Endomembrane system</location>
    </subcellularLocation>
    <subcellularLocation>
        <location evidence="1">Membrane</location>
        <topology evidence="1">Multi-pass membrane protein</topology>
    </subcellularLocation>
</comment>
<feature type="compositionally biased region" description="Polar residues" evidence="6">
    <location>
        <begin position="275"/>
        <end position="285"/>
    </location>
</feature>
<feature type="transmembrane region" description="Helical" evidence="7">
    <location>
        <begin position="701"/>
        <end position="725"/>
    </location>
</feature>
<feature type="region of interest" description="Disordered" evidence="6">
    <location>
        <begin position="300"/>
        <end position="324"/>
    </location>
</feature>
<feature type="domain" description="P-type ATPase C-terminal" evidence="9">
    <location>
        <begin position="640"/>
        <end position="889"/>
    </location>
</feature>
<feature type="transmembrane region" description="Helical" evidence="7">
    <location>
        <begin position="756"/>
        <end position="779"/>
    </location>
</feature>
<evidence type="ECO:0000259" key="8">
    <source>
        <dbReference type="Pfam" id="PF16209"/>
    </source>
</evidence>
<feature type="compositionally biased region" description="Basic residues" evidence="6">
    <location>
        <begin position="1095"/>
        <end position="1105"/>
    </location>
</feature>
<feature type="region of interest" description="Disordered" evidence="6">
    <location>
        <begin position="262"/>
        <end position="285"/>
    </location>
</feature>
<proteinExistence type="predicted"/>
<feature type="transmembrane region" description="Helical" evidence="7">
    <location>
        <begin position="858"/>
        <end position="879"/>
    </location>
</feature>
<keyword evidence="4" id="KW-0479">Metal-binding</keyword>
<feature type="domain" description="P-type ATPase N-terminal" evidence="8">
    <location>
        <begin position="347"/>
        <end position="407"/>
    </location>
</feature>
<feature type="region of interest" description="Disordered" evidence="6">
    <location>
        <begin position="1066"/>
        <end position="1111"/>
    </location>
</feature>
<dbReference type="GO" id="GO:0005886">
    <property type="term" value="C:plasma membrane"/>
    <property type="evidence" value="ECO:0007669"/>
    <property type="project" value="TreeGrafter"/>
</dbReference>
<protein>
    <recommendedName>
        <fullName evidence="12">P-type phospholipid transporter</fullName>
    </recommendedName>
</protein>
<feature type="transmembrane region" description="Helical" evidence="7">
    <location>
        <begin position="668"/>
        <end position="689"/>
    </location>
</feature>
<keyword evidence="3" id="KW-0813">Transport</keyword>
<dbReference type="InterPro" id="IPR008250">
    <property type="entry name" value="ATPase_P-typ_transduc_dom_A_sf"/>
</dbReference>
<evidence type="ECO:0000256" key="3">
    <source>
        <dbReference type="ARBA" id="ARBA00022448"/>
    </source>
</evidence>
<dbReference type="Pfam" id="PF16209">
    <property type="entry name" value="PhoLip_ATPase_N"/>
    <property type="match status" value="1"/>
</dbReference>
<feature type="compositionally biased region" description="Basic and acidic residues" evidence="6">
    <location>
        <begin position="1068"/>
        <end position="1077"/>
    </location>
</feature>
<organism evidence="10 11">
    <name type="scientific">Pythium insidiosum</name>
    <name type="common">Pythiosis disease agent</name>
    <dbReference type="NCBI Taxonomy" id="114742"/>
    <lineage>
        <taxon>Eukaryota</taxon>
        <taxon>Sar</taxon>
        <taxon>Stramenopiles</taxon>
        <taxon>Oomycota</taxon>
        <taxon>Peronosporomycetes</taxon>
        <taxon>Pythiales</taxon>
        <taxon>Pythiaceae</taxon>
        <taxon>Pythium</taxon>
    </lineage>
</organism>
<dbReference type="AlphaFoldDB" id="A0AAD5MBG5"/>
<dbReference type="InterPro" id="IPR032630">
    <property type="entry name" value="P_typ_ATPase_c"/>
</dbReference>
<accession>A0AAD5MBG5</accession>
<keyword evidence="7" id="KW-0472">Membrane</keyword>
<dbReference type="GO" id="GO:0140326">
    <property type="term" value="F:ATPase-coupled intramembrane lipid transporter activity"/>
    <property type="evidence" value="ECO:0007669"/>
    <property type="project" value="TreeGrafter"/>
</dbReference>
<reference evidence="10" key="1">
    <citation type="submission" date="2021-12" db="EMBL/GenBank/DDBJ databases">
        <title>Prjna785345.</title>
        <authorList>
            <person name="Rujirawat T."/>
            <person name="Krajaejun T."/>
        </authorList>
    </citation>
    <scope>NUCLEOTIDE SEQUENCE</scope>
    <source>
        <strain evidence="10">Pi057C3</strain>
    </source>
</reference>
<evidence type="ECO:0008006" key="12">
    <source>
        <dbReference type="Google" id="ProtNLM"/>
    </source>
</evidence>
<evidence type="ECO:0000256" key="7">
    <source>
        <dbReference type="SAM" id="Phobius"/>
    </source>
</evidence>
<evidence type="ECO:0000259" key="9">
    <source>
        <dbReference type="Pfam" id="PF16212"/>
    </source>
</evidence>
<keyword evidence="7" id="KW-0812">Transmembrane</keyword>
<evidence type="ECO:0000256" key="4">
    <source>
        <dbReference type="ARBA" id="ARBA00022723"/>
    </source>
</evidence>
<feature type="compositionally biased region" description="Polar residues" evidence="6">
    <location>
        <begin position="301"/>
        <end position="323"/>
    </location>
</feature>
<feature type="compositionally biased region" description="Low complexity" evidence="6">
    <location>
        <begin position="142"/>
        <end position="153"/>
    </location>
</feature>
<feature type="transmembrane region" description="Helical" evidence="7">
    <location>
        <begin position="818"/>
        <end position="838"/>
    </location>
</feature>
<keyword evidence="7" id="KW-1133">Transmembrane helix</keyword>
<name>A0AAD5MBG5_PYTIN</name>
<dbReference type="GO" id="GO:0045332">
    <property type="term" value="P:phospholipid translocation"/>
    <property type="evidence" value="ECO:0007669"/>
    <property type="project" value="TreeGrafter"/>
</dbReference>
<dbReference type="InterPro" id="IPR023298">
    <property type="entry name" value="ATPase_P-typ_TM_dom_sf"/>
</dbReference>
<dbReference type="SUPFAM" id="SSF81665">
    <property type="entry name" value="Calcium ATPase, transmembrane domain M"/>
    <property type="match status" value="1"/>
</dbReference>
<evidence type="ECO:0000256" key="2">
    <source>
        <dbReference type="ARBA" id="ARBA00004308"/>
    </source>
</evidence>
<dbReference type="EMBL" id="JAKCXM010000005">
    <property type="protein sequence ID" value="KAJ0409218.1"/>
    <property type="molecule type" value="Genomic_DNA"/>
</dbReference>
<dbReference type="SUPFAM" id="SSF81653">
    <property type="entry name" value="Calcium ATPase, transduction domain A"/>
    <property type="match status" value="1"/>
</dbReference>
<comment type="caution">
    <text evidence="10">The sequence shown here is derived from an EMBL/GenBank/DDBJ whole genome shotgun (WGS) entry which is preliminary data.</text>
</comment>
<dbReference type="Gene3D" id="2.70.150.10">
    <property type="entry name" value="Calcium-transporting ATPase, cytoplasmic transduction domain A"/>
    <property type="match status" value="1"/>
</dbReference>
<evidence type="ECO:0000256" key="5">
    <source>
        <dbReference type="ARBA" id="ARBA00022842"/>
    </source>
</evidence>
<feature type="region of interest" description="Disordered" evidence="6">
    <location>
        <begin position="142"/>
        <end position="170"/>
    </location>
</feature>
<feature type="transmembrane region" description="Helical" evidence="7">
    <location>
        <begin position="410"/>
        <end position="427"/>
    </location>
</feature>
<keyword evidence="5" id="KW-0460">Magnesium</keyword>
<dbReference type="GO" id="GO:0046872">
    <property type="term" value="F:metal ion binding"/>
    <property type="evidence" value="ECO:0007669"/>
    <property type="project" value="UniProtKB-KW"/>
</dbReference>
<feature type="transmembrane region" description="Helical" evidence="7">
    <location>
        <begin position="375"/>
        <end position="398"/>
    </location>
</feature>
<dbReference type="Pfam" id="PF16212">
    <property type="entry name" value="PhoLip_ATPase_C"/>
    <property type="match status" value="1"/>
</dbReference>
<feature type="transmembrane region" description="Helical" evidence="7">
    <location>
        <begin position="791"/>
        <end position="811"/>
    </location>
</feature>